<feature type="chain" id="PRO_5046145043" description="Ecp2 effector protein-like domain-containing protein" evidence="2">
    <location>
        <begin position="22"/>
        <end position="324"/>
    </location>
</feature>
<dbReference type="Proteomes" id="UP001390339">
    <property type="component" value="Unassembled WGS sequence"/>
</dbReference>
<protein>
    <recommendedName>
        <fullName evidence="3">Ecp2 effector protein-like domain-containing protein</fullName>
    </recommendedName>
</protein>
<feature type="compositionally biased region" description="Polar residues" evidence="1">
    <location>
        <begin position="150"/>
        <end position="165"/>
    </location>
</feature>
<organism evidence="4 5">
    <name type="scientific">Apiospora arundinis</name>
    <dbReference type="NCBI Taxonomy" id="335852"/>
    <lineage>
        <taxon>Eukaryota</taxon>
        <taxon>Fungi</taxon>
        <taxon>Dikarya</taxon>
        <taxon>Ascomycota</taxon>
        <taxon>Pezizomycotina</taxon>
        <taxon>Sordariomycetes</taxon>
        <taxon>Xylariomycetidae</taxon>
        <taxon>Amphisphaeriales</taxon>
        <taxon>Apiosporaceae</taxon>
        <taxon>Apiospora</taxon>
    </lineage>
</organism>
<evidence type="ECO:0000313" key="4">
    <source>
        <dbReference type="EMBL" id="KAK8855204.1"/>
    </source>
</evidence>
<feature type="domain" description="Ecp2 effector protein-like" evidence="3">
    <location>
        <begin position="46"/>
        <end position="144"/>
    </location>
</feature>
<evidence type="ECO:0000259" key="3">
    <source>
        <dbReference type="Pfam" id="PF14856"/>
    </source>
</evidence>
<dbReference type="InterPro" id="IPR029226">
    <property type="entry name" value="Ecp2-like"/>
</dbReference>
<dbReference type="Pfam" id="PF14856">
    <property type="entry name" value="Hce2"/>
    <property type="match status" value="2"/>
</dbReference>
<feature type="region of interest" description="Disordered" evidence="1">
    <location>
        <begin position="147"/>
        <end position="169"/>
    </location>
</feature>
<name>A0ABR2HYN5_9PEZI</name>
<feature type="domain" description="Ecp2 effector protein-like" evidence="3">
    <location>
        <begin position="211"/>
        <end position="309"/>
    </location>
</feature>
<evidence type="ECO:0000256" key="2">
    <source>
        <dbReference type="SAM" id="SignalP"/>
    </source>
</evidence>
<keyword evidence="2" id="KW-0732">Signal</keyword>
<reference evidence="4 5" key="1">
    <citation type="journal article" date="2024" name="IMA Fungus">
        <title>Apiospora arundinis, a panoply of carbohydrate-active enzymes and secondary metabolites.</title>
        <authorList>
            <person name="Sorensen T."/>
            <person name="Petersen C."/>
            <person name="Muurmann A.T."/>
            <person name="Christiansen J.V."/>
            <person name="Brundto M.L."/>
            <person name="Overgaard C.K."/>
            <person name="Boysen A.T."/>
            <person name="Wollenberg R.D."/>
            <person name="Larsen T.O."/>
            <person name="Sorensen J.L."/>
            <person name="Nielsen K.L."/>
            <person name="Sondergaard T.E."/>
        </authorList>
    </citation>
    <scope>NUCLEOTIDE SEQUENCE [LARGE SCALE GENOMIC DNA]</scope>
    <source>
        <strain evidence="4 5">AAU 773</strain>
    </source>
</reference>
<gene>
    <name evidence="4" type="ORF">PGQ11_011116</name>
</gene>
<dbReference type="EMBL" id="JAPCWZ010000007">
    <property type="protein sequence ID" value="KAK8855204.1"/>
    <property type="molecule type" value="Genomic_DNA"/>
</dbReference>
<proteinExistence type="predicted"/>
<evidence type="ECO:0000313" key="5">
    <source>
        <dbReference type="Proteomes" id="UP001390339"/>
    </source>
</evidence>
<keyword evidence="5" id="KW-1185">Reference proteome</keyword>
<feature type="signal peptide" evidence="2">
    <location>
        <begin position="1"/>
        <end position="21"/>
    </location>
</feature>
<sequence>MMFSPSIGACLLAVLPSQALALPAALTGTADITQAPFHPGVVSSDMCKEVTYTQVATGSAALTADCQALREAANHNYGYWYIDTISSEFKFTLNTTGTCTVVVTNPTVSSDGKTYIGNKDLVQILDHALIGAGKTIEWRGAWNCGGDGSGSSPQWKIKNSGSSDSEPAARDVAATFVSKARDIVGSKPQQRRDDADETAPFAPGDVPYTVCGPSTYDDLTDGDSPHWYDCDPIWGFALHHDGEWVLGTGSADWWHLQNATTDKCEFVVQNSDGRPAVGNTDVALILQYIQAEKDRAKGKRAEYKGTLGCGEANTTVNWWMRGKN</sequence>
<feature type="region of interest" description="Disordered" evidence="1">
    <location>
        <begin position="183"/>
        <end position="206"/>
    </location>
</feature>
<feature type="compositionally biased region" description="Basic and acidic residues" evidence="1">
    <location>
        <begin position="183"/>
        <end position="194"/>
    </location>
</feature>
<evidence type="ECO:0000256" key="1">
    <source>
        <dbReference type="SAM" id="MobiDB-lite"/>
    </source>
</evidence>
<accession>A0ABR2HYN5</accession>
<comment type="caution">
    <text evidence="4">The sequence shown here is derived from an EMBL/GenBank/DDBJ whole genome shotgun (WGS) entry which is preliminary data.</text>
</comment>